<dbReference type="AlphaFoldDB" id="A0A6A6SKX5"/>
<reference evidence="1" key="1">
    <citation type="journal article" date="2020" name="Stud. Mycol.">
        <title>101 Dothideomycetes genomes: a test case for predicting lifestyles and emergence of pathogens.</title>
        <authorList>
            <person name="Haridas S."/>
            <person name="Albert R."/>
            <person name="Binder M."/>
            <person name="Bloem J."/>
            <person name="Labutti K."/>
            <person name="Salamov A."/>
            <person name="Andreopoulos B."/>
            <person name="Baker S."/>
            <person name="Barry K."/>
            <person name="Bills G."/>
            <person name="Bluhm B."/>
            <person name="Cannon C."/>
            <person name="Castanera R."/>
            <person name="Culley D."/>
            <person name="Daum C."/>
            <person name="Ezra D."/>
            <person name="Gonzalez J."/>
            <person name="Henrissat B."/>
            <person name="Kuo A."/>
            <person name="Liang C."/>
            <person name="Lipzen A."/>
            <person name="Lutzoni F."/>
            <person name="Magnuson J."/>
            <person name="Mondo S."/>
            <person name="Nolan M."/>
            <person name="Ohm R."/>
            <person name="Pangilinan J."/>
            <person name="Park H.-J."/>
            <person name="Ramirez L."/>
            <person name="Alfaro M."/>
            <person name="Sun H."/>
            <person name="Tritt A."/>
            <person name="Yoshinaga Y."/>
            <person name="Zwiers L.-H."/>
            <person name="Turgeon B."/>
            <person name="Goodwin S."/>
            <person name="Spatafora J."/>
            <person name="Crous P."/>
            <person name="Grigoriev I."/>
        </authorList>
    </citation>
    <scope>NUCLEOTIDE SEQUENCE</scope>
    <source>
        <strain evidence="1">CBS 122681</strain>
    </source>
</reference>
<evidence type="ECO:0000313" key="1">
    <source>
        <dbReference type="EMBL" id="KAF2647038.1"/>
    </source>
</evidence>
<dbReference type="Proteomes" id="UP000799324">
    <property type="component" value="Unassembled WGS sequence"/>
</dbReference>
<keyword evidence="2" id="KW-1185">Reference proteome</keyword>
<gene>
    <name evidence="1" type="ORF">K491DRAFT_615312</name>
</gene>
<sequence length="67" mass="7598">IKLLPTAQLALNSAKLLTTGYSLFYANYRYKLLGPRDLYKIVDILPLAIEKARSLRAIYNNLSKQIA</sequence>
<dbReference type="EMBL" id="MU004724">
    <property type="protein sequence ID" value="KAF2647038.1"/>
    <property type="molecule type" value="Genomic_DNA"/>
</dbReference>
<evidence type="ECO:0000313" key="2">
    <source>
        <dbReference type="Proteomes" id="UP000799324"/>
    </source>
</evidence>
<name>A0A6A6SKX5_9PLEO</name>
<organism evidence="1 2">
    <name type="scientific">Lophiostoma macrostomum CBS 122681</name>
    <dbReference type="NCBI Taxonomy" id="1314788"/>
    <lineage>
        <taxon>Eukaryota</taxon>
        <taxon>Fungi</taxon>
        <taxon>Dikarya</taxon>
        <taxon>Ascomycota</taxon>
        <taxon>Pezizomycotina</taxon>
        <taxon>Dothideomycetes</taxon>
        <taxon>Pleosporomycetidae</taxon>
        <taxon>Pleosporales</taxon>
        <taxon>Lophiostomataceae</taxon>
        <taxon>Lophiostoma</taxon>
    </lineage>
</organism>
<feature type="non-terminal residue" evidence="1">
    <location>
        <position position="1"/>
    </location>
</feature>
<proteinExistence type="predicted"/>
<accession>A0A6A6SKX5</accession>
<dbReference type="OrthoDB" id="3689183at2759"/>
<protein>
    <submittedName>
        <fullName evidence="1">Uncharacterized protein</fullName>
    </submittedName>
</protein>